<evidence type="ECO:0000259" key="9">
    <source>
        <dbReference type="Pfam" id="PF13614"/>
    </source>
</evidence>
<keyword evidence="11" id="KW-1185">Reference proteome</keyword>
<protein>
    <recommendedName>
        <fullName evidence="2">non-specific protein-tyrosine kinase</fullName>
        <ecNumber evidence="2">2.7.10.2</ecNumber>
    </recommendedName>
</protein>
<organism evidence="10 11">
    <name type="scientific">Rhizomicrobium palustre</name>
    <dbReference type="NCBI Taxonomy" id="189966"/>
    <lineage>
        <taxon>Bacteria</taxon>
        <taxon>Pseudomonadati</taxon>
        <taxon>Pseudomonadota</taxon>
        <taxon>Alphaproteobacteria</taxon>
        <taxon>Micropepsales</taxon>
        <taxon>Micropepsaceae</taxon>
        <taxon>Rhizomicrobium</taxon>
    </lineage>
</organism>
<evidence type="ECO:0000313" key="11">
    <source>
        <dbReference type="Proteomes" id="UP000570514"/>
    </source>
</evidence>
<dbReference type="EC" id="2.7.10.2" evidence="2"/>
<dbReference type="Pfam" id="PF13614">
    <property type="entry name" value="AAA_31"/>
    <property type="match status" value="1"/>
</dbReference>
<dbReference type="SUPFAM" id="SSF52540">
    <property type="entry name" value="P-loop containing nucleoside triphosphate hydrolases"/>
    <property type="match status" value="1"/>
</dbReference>
<keyword evidence="4" id="KW-0547">Nucleotide-binding</keyword>
<keyword evidence="5 10" id="KW-0418">Kinase</keyword>
<keyword evidence="3 10" id="KW-0808">Transferase</keyword>
<dbReference type="EMBL" id="JAASRM010000001">
    <property type="protein sequence ID" value="NIK86705.1"/>
    <property type="molecule type" value="Genomic_DNA"/>
</dbReference>
<evidence type="ECO:0000256" key="8">
    <source>
        <dbReference type="ARBA" id="ARBA00051245"/>
    </source>
</evidence>
<sequence>MTEARLNLIQRAMREAALKRPPEEGMDRTEPLFEPVLEAAASVREAPPREPPPREPIREELRPAYAQTPDRTVRLAVGRLKEGRMITPDARGTVTYNEFRSIKRKLLPSTRDPATKATTKNIVMITSALAGEGKTYTAMNLAICLAAEKNLDVILVDGDVVRASVSQYFENAPREGLLDLLTGRRQNLDEVLTRCADIPNLHVLFSGSRDETSPELLASQRMADICTQLSRRFRESIVVIDAPPVLATAEPAALAMHVHHLIMVVAAGQVARHHVEEALQGVVACPSISLIFNKAPEWQRATPYSDYYRYGEA</sequence>
<evidence type="ECO:0000256" key="3">
    <source>
        <dbReference type="ARBA" id="ARBA00022679"/>
    </source>
</evidence>
<dbReference type="PANTHER" id="PTHR32309:SF13">
    <property type="entry name" value="FERRIC ENTEROBACTIN TRANSPORT PROTEIN FEPE"/>
    <property type="match status" value="1"/>
</dbReference>
<evidence type="ECO:0000256" key="7">
    <source>
        <dbReference type="ARBA" id="ARBA00023137"/>
    </source>
</evidence>
<dbReference type="RefSeq" id="WP_167079668.1">
    <property type="nucleotide sequence ID" value="NZ_BAAADC010000001.1"/>
</dbReference>
<dbReference type="AlphaFoldDB" id="A0A846MTZ7"/>
<dbReference type="InterPro" id="IPR027417">
    <property type="entry name" value="P-loop_NTPase"/>
</dbReference>
<comment type="catalytic activity">
    <reaction evidence="8">
        <text>L-tyrosyl-[protein] + ATP = O-phospho-L-tyrosyl-[protein] + ADP + H(+)</text>
        <dbReference type="Rhea" id="RHEA:10596"/>
        <dbReference type="Rhea" id="RHEA-COMP:10136"/>
        <dbReference type="Rhea" id="RHEA-COMP:20101"/>
        <dbReference type="ChEBI" id="CHEBI:15378"/>
        <dbReference type="ChEBI" id="CHEBI:30616"/>
        <dbReference type="ChEBI" id="CHEBI:46858"/>
        <dbReference type="ChEBI" id="CHEBI:61978"/>
        <dbReference type="ChEBI" id="CHEBI:456216"/>
        <dbReference type="EC" id="2.7.10.2"/>
    </reaction>
</comment>
<name>A0A846MTZ7_9PROT</name>
<dbReference type="InterPro" id="IPR025669">
    <property type="entry name" value="AAA_dom"/>
</dbReference>
<evidence type="ECO:0000256" key="6">
    <source>
        <dbReference type="ARBA" id="ARBA00022840"/>
    </source>
</evidence>
<keyword evidence="10" id="KW-0675">Receptor</keyword>
<accession>A0A846MTZ7</accession>
<dbReference type="InterPro" id="IPR050445">
    <property type="entry name" value="Bact_polysacc_biosynth/exp"/>
</dbReference>
<reference evidence="10 11" key="1">
    <citation type="submission" date="2020-03" db="EMBL/GenBank/DDBJ databases">
        <title>Genomic Encyclopedia of Type Strains, Phase IV (KMG-IV): sequencing the most valuable type-strain genomes for metagenomic binning, comparative biology and taxonomic classification.</title>
        <authorList>
            <person name="Goeker M."/>
        </authorList>
    </citation>
    <scope>NUCLEOTIDE SEQUENCE [LARGE SCALE GENOMIC DNA]</scope>
    <source>
        <strain evidence="10 11">DSM 19867</strain>
    </source>
</reference>
<feature type="domain" description="AAA" evidence="9">
    <location>
        <begin position="122"/>
        <end position="276"/>
    </location>
</feature>
<comment type="similarity">
    <text evidence="1">Belongs to the CpsD/CapB family.</text>
</comment>
<proteinExistence type="inferred from homology"/>
<dbReference type="InterPro" id="IPR005702">
    <property type="entry name" value="Wzc-like_C"/>
</dbReference>
<dbReference type="PANTHER" id="PTHR32309">
    <property type="entry name" value="TYROSINE-PROTEIN KINASE"/>
    <property type="match status" value="1"/>
</dbReference>
<dbReference type="CDD" id="cd05387">
    <property type="entry name" value="BY-kinase"/>
    <property type="match status" value="1"/>
</dbReference>
<evidence type="ECO:0000313" key="10">
    <source>
        <dbReference type="EMBL" id="NIK86705.1"/>
    </source>
</evidence>
<dbReference type="GO" id="GO:0004714">
    <property type="term" value="F:transmembrane receptor protein tyrosine kinase activity"/>
    <property type="evidence" value="ECO:0007669"/>
    <property type="project" value="UniProtKB-EC"/>
</dbReference>
<dbReference type="Gene3D" id="3.40.50.300">
    <property type="entry name" value="P-loop containing nucleotide triphosphate hydrolases"/>
    <property type="match status" value="1"/>
</dbReference>
<evidence type="ECO:0000256" key="5">
    <source>
        <dbReference type="ARBA" id="ARBA00022777"/>
    </source>
</evidence>
<keyword evidence="7 10" id="KW-0829">Tyrosine-protein kinase</keyword>
<dbReference type="GO" id="GO:0005886">
    <property type="term" value="C:plasma membrane"/>
    <property type="evidence" value="ECO:0007669"/>
    <property type="project" value="TreeGrafter"/>
</dbReference>
<evidence type="ECO:0000256" key="1">
    <source>
        <dbReference type="ARBA" id="ARBA00007316"/>
    </source>
</evidence>
<evidence type="ECO:0000256" key="2">
    <source>
        <dbReference type="ARBA" id="ARBA00011903"/>
    </source>
</evidence>
<keyword evidence="6" id="KW-0067">ATP-binding</keyword>
<gene>
    <name evidence="10" type="ORF">FHS83_000023</name>
</gene>
<dbReference type="Proteomes" id="UP000570514">
    <property type="component" value="Unassembled WGS sequence"/>
</dbReference>
<comment type="caution">
    <text evidence="10">The sequence shown here is derived from an EMBL/GenBank/DDBJ whole genome shotgun (WGS) entry which is preliminary data.</text>
</comment>
<evidence type="ECO:0000256" key="4">
    <source>
        <dbReference type="ARBA" id="ARBA00022741"/>
    </source>
</evidence>